<evidence type="ECO:0000256" key="6">
    <source>
        <dbReference type="SAM" id="SignalP"/>
    </source>
</evidence>
<keyword evidence="8" id="KW-1185">Reference proteome</keyword>
<gene>
    <name evidence="7" type="ORF">SNE40_021925</name>
</gene>
<comment type="subcellular location">
    <subcellularLocation>
        <location evidence="1">Membrane</location>
        <topology evidence="1">Multi-pass membrane protein</topology>
    </subcellularLocation>
</comment>
<dbReference type="AlphaFoldDB" id="A0AAN8IYF1"/>
<dbReference type="PANTHER" id="PTHR10671">
    <property type="entry name" value="EPITHELIAL MEMBRANE PROTEIN-RELATED"/>
    <property type="match status" value="1"/>
</dbReference>
<evidence type="ECO:0000256" key="3">
    <source>
        <dbReference type="ARBA" id="ARBA00022989"/>
    </source>
</evidence>
<accession>A0AAN8IYF1</accession>
<feature type="signal peptide" evidence="6">
    <location>
        <begin position="1"/>
        <end position="24"/>
    </location>
</feature>
<feature type="transmembrane region" description="Helical" evidence="5">
    <location>
        <begin position="140"/>
        <end position="162"/>
    </location>
</feature>
<dbReference type="InterPro" id="IPR004031">
    <property type="entry name" value="PMP22/EMP/MP20/Claudin"/>
</dbReference>
<dbReference type="Gene3D" id="1.20.140.150">
    <property type="match status" value="1"/>
</dbReference>
<comment type="caution">
    <text evidence="7">The sequence shown here is derived from an EMBL/GenBank/DDBJ whole genome shotgun (WGS) entry which is preliminary data.</text>
</comment>
<keyword evidence="2 5" id="KW-0812">Transmembrane</keyword>
<proteinExistence type="predicted"/>
<dbReference type="GO" id="GO:0005886">
    <property type="term" value="C:plasma membrane"/>
    <property type="evidence" value="ECO:0007669"/>
    <property type="project" value="TreeGrafter"/>
</dbReference>
<organism evidence="7 8">
    <name type="scientific">Patella caerulea</name>
    <name type="common">Rayed Mediterranean limpet</name>
    <dbReference type="NCBI Taxonomy" id="87958"/>
    <lineage>
        <taxon>Eukaryota</taxon>
        <taxon>Metazoa</taxon>
        <taxon>Spiralia</taxon>
        <taxon>Lophotrochozoa</taxon>
        <taxon>Mollusca</taxon>
        <taxon>Gastropoda</taxon>
        <taxon>Patellogastropoda</taxon>
        <taxon>Patelloidea</taxon>
        <taxon>Patellidae</taxon>
        <taxon>Patella</taxon>
    </lineage>
</organism>
<reference evidence="7 8" key="1">
    <citation type="submission" date="2024-01" db="EMBL/GenBank/DDBJ databases">
        <title>The genome of the rayed Mediterranean limpet Patella caerulea (Linnaeus, 1758).</title>
        <authorList>
            <person name="Anh-Thu Weber A."/>
            <person name="Halstead-Nussloch G."/>
        </authorList>
    </citation>
    <scope>NUCLEOTIDE SEQUENCE [LARGE SCALE GENOMIC DNA]</scope>
    <source>
        <strain evidence="7">AATW-2023a</strain>
        <tissue evidence="7">Whole specimen</tissue>
    </source>
</reference>
<keyword evidence="3 5" id="KW-1133">Transmembrane helix</keyword>
<feature type="transmembrane region" description="Helical" evidence="5">
    <location>
        <begin position="73"/>
        <end position="95"/>
    </location>
</feature>
<evidence type="ECO:0000256" key="5">
    <source>
        <dbReference type="SAM" id="Phobius"/>
    </source>
</evidence>
<sequence>MDPHHRSTTLTLVVLLIIALQVTGFSTPYWQYEVQIGYMGLFTSCKIVEVLDRNYCTNDINAIFKLPNDWVRVVISVESIAIILQVLAVVFLLTFHWKTRPNGYAKVSFLILVVAGILGSIGVIVYGVKADTDKLPLNWSFAFELVASCLGVIVGGLGYYFFMKPPDYLQIN</sequence>
<dbReference type="InterPro" id="IPR050579">
    <property type="entry name" value="PMP-22/EMP/MP20-like"/>
</dbReference>
<name>A0AAN8IYF1_PATCE</name>
<evidence type="ECO:0000256" key="2">
    <source>
        <dbReference type="ARBA" id="ARBA00022692"/>
    </source>
</evidence>
<dbReference type="Proteomes" id="UP001347796">
    <property type="component" value="Unassembled WGS sequence"/>
</dbReference>
<evidence type="ECO:0000313" key="7">
    <source>
        <dbReference type="EMBL" id="KAK6168017.1"/>
    </source>
</evidence>
<evidence type="ECO:0000313" key="8">
    <source>
        <dbReference type="Proteomes" id="UP001347796"/>
    </source>
</evidence>
<dbReference type="PANTHER" id="PTHR10671:SF108">
    <property type="entry name" value="CLAUDIN FAMILY PROTEIN-RELATED"/>
    <property type="match status" value="1"/>
</dbReference>
<feature type="chain" id="PRO_5042848995" evidence="6">
    <location>
        <begin position="25"/>
        <end position="172"/>
    </location>
</feature>
<feature type="transmembrane region" description="Helical" evidence="5">
    <location>
        <begin position="107"/>
        <end position="128"/>
    </location>
</feature>
<protein>
    <submittedName>
        <fullName evidence="7">Uncharacterized protein</fullName>
    </submittedName>
</protein>
<evidence type="ECO:0000256" key="1">
    <source>
        <dbReference type="ARBA" id="ARBA00004141"/>
    </source>
</evidence>
<dbReference type="Pfam" id="PF00822">
    <property type="entry name" value="PMP22_Claudin"/>
    <property type="match status" value="1"/>
</dbReference>
<evidence type="ECO:0000256" key="4">
    <source>
        <dbReference type="ARBA" id="ARBA00023136"/>
    </source>
</evidence>
<keyword evidence="6" id="KW-0732">Signal</keyword>
<dbReference type="EMBL" id="JAZGQO010000018">
    <property type="protein sequence ID" value="KAK6168017.1"/>
    <property type="molecule type" value="Genomic_DNA"/>
</dbReference>
<keyword evidence="4 5" id="KW-0472">Membrane</keyword>